<protein>
    <submittedName>
        <fullName evidence="7">Sensor histidine kinase</fullName>
    </submittedName>
</protein>
<gene>
    <name evidence="7" type="ORF">IAA54_05425</name>
</gene>
<feature type="domain" description="HAMP" evidence="6">
    <location>
        <begin position="314"/>
        <end position="368"/>
    </location>
</feature>
<dbReference type="GO" id="GO:0000155">
    <property type="term" value="F:phosphorelay sensor kinase activity"/>
    <property type="evidence" value="ECO:0007669"/>
    <property type="project" value="InterPro"/>
</dbReference>
<dbReference type="Gene3D" id="3.30.565.10">
    <property type="entry name" value="Histidine kinase-like ATPase, C-terminal domain"/>
    <property type="match status" value="1"/>
</dbReference>
<evidence type="ECO:0000256" key="4">
    <source>
        <dbReference type="ARBA" id="ARBA00022777"/>
    </source>
</evidence>
<comment type="caution">
    <text evidence="7">The sequence shown here is derived from an EMBL/GenBank/DDBJ whole genome shotgun (WGS) entry which is preliminary data.</text>
</comment>
<keyword evidence="2" id="KW-0597">Phosphoprotein</keyword>
<dbReference type="InterPro" id="IPR050640">
    <property type="entry name" value="Bact_2-comp_sensor_kinase"/>
</dbReference>
<evidence type="ECO:0000259" key="6">
    <source>
        <dbReference type="PROSITE" id="PS50885"/>
    </source>
</evidence>
<evidence type="ECO:0000313" key="8">
    <source>
        <dbReference type="Proteomes" id="UP000886785"/>
    </source>
</evidence>
<evidence type="ECO:0000313" key="7">
    <source>
        <dbReference type="EMBL" id="HIR57090.1"/>
    </source>
</evidence>
<dbReference type="SUPFAM" id="SSF55874">
    <property type="entry name" value="ATPase domain of HSP90 chaperone/DNA topoisomerase II/histidine kinase"/>
    <property type="match status" value="1"/>
</dbReference>
<dbReference type="InterPro" id="IPR010559">
    <property type="entry name" value="Sig_transdc_His_kin_internal"/>
</dbReference>
<dbReference type="InterPro" id="IPR036890">
    <property type="entry name" value="HATPase_C_sf"/>
</dbReference>
<keyword evidence="4 7" id="KW-0418">Kinase</keyword>
<evidence type="ECO:0000256" key="2">
    <source>
        <dbReference type="ARBA" id="ARBA00022553"/>
    </source>
</evidence>
<name>A0A9D1DQB7_9FIRM</name>
<keyword evidence="3" id="KW-0808">Transferase</keyword>
<dbReference type="InterPro" id="IPR003660">
    <property type="entry name" value="HAMP_dom"/>
</dbReference>
<dbReference type="PANTHER" id="PTHR34220:SF7">
    <property type="entry name" value="SENSOR HISTIDINE KINASE YPDA"/>
    <property type="match status" value="1"/>
</dbReference>
<dbReference type="InterPro" id="IPR003594">
    <property type="entry name" value="HATPase_dom"/>
</dbReference>
<keyword evidence="5" id="KW-0812">Transmembrane</keyword>
<proteinExistence type="predicted"/>
<dbReference type="SMART" id="SM00304">
    <property type="entry name" value="HAMP"/>
    <property type="match status" value="1"/>
</dbReference>
<reference evidence="7" key="2">
    <citation type="journal article" date="2021" name="PeerJ">
        <title>Extensive microbial diversity within the chicken gut microbiome revealed by metagenomics and culture.</title>
        <authorList>
            <person name="Gilroy R."/>
            <person name="Ravi A."/>
            <person name="Getino M."/>
            <person name="Pursley I."/>
            <person name="Horton D.L."/>
            <person name="Alikhan N.F."/>
            <person name="Baker D."/>
            <person name="Gharbi K."/>
            <person name="Hall N."/>
            <person name="Watson M."/>
            <person name="Adriaenssens E.M."/>
            <person name="Foster-Nyarko E."/>
            <person name="Jarju S."/>
            <person name="Secka A."/>
            <person name="Antonio M."/>
            <person name="Oren A."/>
            <person name="Chaudhuri R.R."/>
            <person name="La Ragione R."/>
            <person name="Hildebrand F."/>
            <person name="Pallen M.J."/>
        </authorList>
    </citation>
    <scope>NUCLEOTIDE SEQUENCE</scope>
    <source>
        <strain evidence="7">ChiSjej1B19-7085</strain>
    </source>
</reference>
<accession>A0A9D1DQB7</accession>
<sequence length="596" mass="67481">MPRPPRWFQDMKLKGKLILIVAVIITIFTSISLLSFRNLVSSYDELLYAQTANMLSQFSDSMNGRLEDMDETSQYVVVDGSFQEALKVLISSETYSYNALLALNQVKDVMNRYFSNDLIYMGLYYDSPSGQRSVFWGSDSTPESEDMLARLFGLCDEAPGKAVWLDSGRDDGSVLVARQILSVNETRLRKLGYLVFRVNLARIAQSVSRTVSMQNFSLAITTPDRFLYPAEGFPDVLPEEFRSDQETYDIRRTGVGSRFLTFSHLDIPDQDWQMTVSFSYNRIFESVLTNNTVYIISIIAAVLLAVIASSVLVRGIFSQFHTLVGKIERVKLGNFAVSPTPVTAARDEFGQLNEYFDQMTVELKKLIDDSYVKQLLITQAEFKALEQQINPHFLYNTLNSIDWLAKKAGQEEISTIAESLGQLLRDTLSREDFISIEKELSIVQCYIRIQQIRFDTLDVRTEIDSSALRISIPKMTIQPLVENAILHSQEEILDSYRLILRVRRETEWIRIEVSNDGPPIDVHILDHLRDHSVKPKGNGVGLLNIDSRLRIIFGEKSGLYFQNDGGMTTVGFLVPVGPAPAKKGDESVNVQNADCR</sequence>
<dbReference type="Proteomes" id="UP000886785">
    <property type="component" value="Unassembled WGS sequence"/>
</dbReference>
<evidence type="ECO:0000256" key="3">
    <source>
        <dbReference type="ARBA" id="ARBA00022679"/>
    </source>
</evidence>
<feature type="transmembrane region" description="Helical" evidence="5">
    <location>
        <begin position="17"/>
        <end position="36"/>
    </location>
</feature>
<evidence type="ECO:0000256" key="1">
    <source>
        <dbReference type="ARBA" id="ARBA00004370"/>
    </source>
</evidence>
<dbReference type="Pfam" id="PF06580">
    <property type="entry name" value="His_kinase"/>
    <property type="match status" value="1"/>
</dbReference>
<organism evidence="7 8">
    <name type="scientific">Candidatus Gallacutalibacter pullicola</name>
    <dbReference type="NCBI Taxonomy" id="2840830"/>
    <lineage>
        <taxon>Bacteria</taxon>
        <taxon>Bacillati</taxon>
        <taxon>Bacillota</taxon>
        <taxon>Clostridia</taxon>
        <taxon>Eubacteriales</taxon>
        <taxon>Candidatus Gallacutalibacter</taxon>
    </lineage>
</organism>
<dbReference type="PANTHER" id="PTHR34220">
    <property type="entry name" value="SENSOR HISTIDINE KINASE YPDA"/>
    <property type="match status" value="1"/>
</dbReference>
<dbReference type="AlphaFoldDB" id="A0A9D1DQB7"/>
<dbReference type="Pfam" id="PF02518">
    <property type="entry name" value="HATPase_c"/>
    <property type="match status" value="1"/>
</dbReference>
<dbReference type="Gene3D" id="6.10.340.10">
    <property type="match status" value="1"/>
</dbReference>
<keyword evidence="5" id="KW-0472">Membrane</keyword>
<keyword evidence="5" id="KW-1133">Transmembrane helix</keyword>
<comment type="subcellular location">
    <subcellularLocation>
        <location evidence="1">Membrane</location>
    </subcellularLocation>
</comment>
<feature type="transmembrane region" description="Helical" evidence="5">
    <location>
        <begin position="293"/>
        <end position="317"/>
    </location>
</feature>
<dbReference type="GO" id="GO:0016020">
    <property type="term" value="C:membrane"/>
    <property type="evidence" value="ECO:0007669"/>
    <property type="project" value="UniProtKB-SubCell"/>
</dbReference>
<dbReference type="PROSITE" id="PS50885">
    <property type="entry name" value="HAMP"/>
    <property type="match status" value="1"/>
</dbReference>
<dbReference type="EMBL" id="DVHF01000062">
    <property type="protein sequence ID" value="HIR57090.1"/>
    <property type="molecule type" value="Genomic_DNA"/>
</dbReference>
<reference evidence="7" key="1">
    <citation type="submission" date="2020-10" db="EMBL/GenBank/DDBJ databases">
        <authorList>
            <person name="Gilroy R."/>
        </authorList>
    </citation>
    <scope>NUCLEOTIDE SEQUENCE</scope>
    <source>
        <strain evidence="7">ChiSjej1B19-7085</strain>
    </source>
</reference>
<evidence type="ECO:0000256" key="5">
    <source>
        <dbReference type="SAM" id="Phobius"/>
    </source>
</evidence>